<evidence type="ECO:0000259" key="1">
    <source>
        <dbReference type="SMART" id="SM01058"/>
    </source>
</evidence>
<dbReference type="OrthoDB" id="9786074at2"/>
<dbReference type="RefSeq" id="WP_053235322.1">
    <property type="nucleotide sequence ID" value="NZ_CP011125.1"/>
</dbReference>
<dbReference type="Proteomes" id="UP000034883">
    <property type="component" value="Chromosome"/>
</dbReference>
<dbReference type="InterPro" id="IPR048792">
    <property type="entry name" value="CarD_C"/>
</dbReference>
<dbReference type="InterPro" id="IPR003711">
    <property type="entry name" value="CarD-like/TRCF_RID"/>
</dbReference>
<proteinExistence type="predicted"/>
<dbReference type="Gene3D" id="1.20.58.1290">
    <property type="entry name" value="CarD-like, C-terminal domain"/>
    <property type="match status" value="1"/>
</dbReference>
<dbReference type="GO" id="GO:0009303">
    <property type="term" value="P:rRNA transcription"/>
    <property type="evidence" value="ECO:0007669"/>
    <property type="project" value="TreeGrafter"/>
</dbReference>
<feature type="domain" description="CarD-like/TRCF RNAP-interacting" evidence="1">
    <location>
        <begin position="2"/>
        <end position="113"/>
    </location>
</feature>
<organism evidence="2 3">
    <name type="scientific">Sandaracinus amylolyticus</name>
    <dbReference type="NCBI Taxonomy" id="927083"/>
    <lineage>
        <taxon>Bacteria</taxon>
        <taxon>Pseudomonadati</taxon>
        <taxon>Myxococcota</taxon>
        <taxon>Polyangia</taxon>
        <taxon>Polyangiales</taxon>
        <taxon>Sandaracinaceae</taxon>
        <taxon>Sandaracinus</taxon>
    </lineage>
</organism>
<dbReference type="SMART" id="SM01058">
    <property type="entry name" value="CarD_TRCF"/>
    <property type="match status" value="1"/>
</dbReference>
<dbReference type="Pfam" id="PF02559">
    <property type="entry name" value="CarD_TRCF_RID"/>
    <property type="match status" value="1"/>
</dbReference>
<evidence type="ECO:0000313" key="2">
    <source>
        <dbReference type="EMBL" id="AKF08148.1"/>
    </source>
</evidence>
<reference evidence="2 3" key="1">
    <citation type="submission" date="2015-03" db="EMBL/GenBank/DDBJ databases">
        <title>Genome assembly of Sandaracinus amylolyticus DSM 53668.</title>
        <authorList>
            <person name="Sharma G."/>
            <person name="Subramanian S."/>
        </authorList>
    </citation>
    <scope>NUCLEOTIDE SEQUENCE [LARGE SCALE GENOMIC DNA]</scope>
    <source>
        <strain evidence="2 3">DSM 53668</strain>
    </source>
</reference>
<name>A0A0F6W5S6_9BACT</name>
<dbReference type="SUPFAM" id="SSF141259">
    <property type="entry name" value="CarD-like"/>
    <property type="match status" value="1"/>
</dbReference>
<dbReference type="PANTHER" id="PTHR38447:SF1">
    <property type="entry name" value="RNA POLYMERASE-BINDING TRANSCRIPTION FACTOR CARD"/>
    <property type="match status" value="1"/>
</dbReference>
<protein>
    <submittedName>
        <fullName evidence="2">CarD-like transcriptional regulator</fullName>
    </submittedName>
</protein>
<dbReference type="PANTHER" id="PTHR38447">
    <property type="entry name" value="TRANSCRIPTION FACTOR YDEB-RELATED"/>
    <property type="match status" value="1"/>
</dbReference>
<dbReference type="InterPro" id="IPR052531">
    <property type="entry name" value="CarD-like_regulator"/>
</dbReference>
<dbReference type="EMBL" id="CP011125">
    <property type="protein sequence ID" value="AKF08148.1"/>
    <property type="molecule type" value="Genomic_DNA"/>
</dbReference>
<dbReference type="Pfam" id="PF21095">
    <property type="entry name" value="CarD_C"/>
    <property type="match status" value="1"/>
</dbReference>
<sequence>MDFKVGEKAVHPYHGVGEVTAVETKEIAGHKKTFYILRIVESGMKVMVPTDAAQRIGLRAVISKKEADKVLAVLKDTKFAVTAQPWNRRQREYVEMLKSGSPVEVAKVLRDLTRLKSDKDLSFGERRLLDQARSLLVTELALARRCKEDRVEAEIQGILAS</sequence>
<keyword evidence="3" id="KW-1185">Reference proteome</keyword>
<gene>
    <name evidence="2" type="ORF">DB32_005297</name>
</gene>
<dbReference type="AlphaFoldDB" id="A0A0F6W5S6"/>
<dbReference type="STRING" id="927083.DB32_005297"/>
<accession>A0A0F6W5S6</accession>
<dbReference type="KEGG" id="samy:DB32_005297"/>
<evidence type="ECO:0000313" key="3">
    <source>
        <dbReference type="Proteomes" id="UP000034883"/>
    </source>
</evidence>
<dbReference type="InterPro" id="IPR036101">
    <property type="entry name" value="CarD-like/TRCF_RID_sf"/>
</dbReference>
<dbReference type="InterPro" id="IPR042215">
    <property type="entry name" value="CarD-like_C"/>
</dbReference>
<dbReference type="Gene3D" id="2.40.10.170">
    <property type="match status" value="1"/>
</dbReference>